<dbReference type="EMBL" id="JACEGA010000002">
    <property type="protein sequence ID" value="MBB2184785.1"/>
    <property type="molecule type" value="Genomic_DNA"/>
</dbReference>
<dbReference type="RefSeq" id="WP_228354493.1">
    <property type="nucleotide sequence ID" value="NZ_JACEGA010000002.1"/>
</dbReference>
<evidence type="ECO:0000313" key="1">
    <source>
        <dbReference type="EMBL" id="MBB2184785.1"/>
    </source>
</evidence>
<name>A0A839K4G4_9FIRM</name>
<keyword evidence="2" id="KW-1185">Reference proteome</keyword>
<accession>A0A839K4G4</accession>
<proteinExistence type="predicted"/>
<gene>
    <name evidence="1" type="ORF">H0486_18170</name>
</gene>
<dbReference type="AlphaFoldDB" id="A0A839K4G4"/>
<sequence length="69" mass="8041">MSYEELNTGFINLIKAERNKILNNHGRHSIYEKELQNILIQYADLTGQDIEVLNEATDKNKFYEVGQVI</sequence>
<reference evidence="1 2" key="1">
    <citation type="submission" date="2020-07" db="EMBL/GenBank/DDBJ databases">
        <title>Characterization and genome sequencing of isolate MD1, a novel member within the family Lachnospiraceae.</title>
        <authorList>
            <person name="Rettenmaier R."/>
            <person name="Di Bello L."/>
            <person name="Zinser C."/>
            <person name="Scheitz K."/>
            <person name="Liebl W."/>
            <person name="Zverlov V."/>
        </authorList>
    </citation>
    <scope>NUCLEOTIDE SEQUENCE [LARGE SCALE GENOMIC DNA]</scope>
    <source>
        <strain evidence="1 2">MD1</strain>
    </source>
</reference>
<protein>
    <submittedName>
        <fullName evidence="1">Uncharacterized protein</fullName>
    </submittedName>
</protein>
<dbReference type="Proteomes" id="UP000574276">
    <property type="component" value="Unassembled WGS sequence"/>
</dbReference>
<evidence type="ECO:0000313" key="2">
    <source>
        <dbReference type="Proteomes" id="UP000574276"/>
    </source>
</evidence>
<organism evidence="1 2">
    <name type="scientific">Variimorphobacter saccharofermentans</name>
    <dbReference type="NCBI Taxonomy" id="2755051"/>
    <lineage>
        <taxon>Bacteria</taxon>
        <taxon>Bacillati</taxon>
        <taxon>Bacillota</taxon>
        <taxon>Clostridia</taxon>
        <taxon>Lachnospirales</taxon>
        <taxon>Lachnospiraceae</taxon>
        <taxon>Variimorphobacter</taxon>
    </lineage>
</organism>
<comment type="caution">
    <text evidence="1">The sequence shown here is derived from an EMBL/GenBank/DDBJ whole genome shotgun (WGS) entry which is preliminary data.</text>
</comment>